<reference evidence="1" key="1">
    <citation type="submission" date="2020-01" db="EMBL/GenBank/DDBJ databases">
        <authorList>
            <person name="Meier V. D."/>
            <person name="Meier V D."/>
        </authorList>
    </citation>
    <scope>NUCLEOTIDE SEQUENCE</scope>
    <source>
        <strain evidence="1">HLG_WM_MAG_04</strain>
    </source>
</reference>
<name>A0A6S6SKK9_9BACT</name>
<proteinExistence type="predicted"/>
<gene>
    <name evidence="1" type="ORF">HELGO_WM18575</name>
</gene>
<evidence type="ECO:0000313" key="1">
    <source>
        <dbReference type="EMBL" id="CAA6810728.1"/>
    </source>
</evidence>
<organism evidence="1">
    <name type="scientific">uncultured Sulfurovum sp</name>
    <dbReference type="NCBI Taxonomy" id="269237"/>
    <lineage>
        <taxon>Bacteria</taxon>
        <taxon>Pseudomonadati</taxon>
        <taxon>Campylobacterota</taxon>
        <taxon>Epsilonproteobacteria</taxon>
        <taxon>Campylobacterales</taxon>
        <taxon>Sulfurovaceae</taxon>
        <taxon>Sulfurovum</taxon>
        <taxon>environmental samples</taxon>
    </lineage>
</organism>
<sequence>MLKPLLFMLTIVTLVAISLNIDFSSETSITQEPIKISIKEEILASPEEKDVPSIPSLASLSTAKHLHDELNLLLQKAKKLFKDNKDSEALLIYEKIIEKSKNSNELKVLKIFAEACFEKAIIHYIYPNYDADSAIESYELVKDRLENSNNKELLLLYMQSRLYQAPFISKEEILITYDELIEKFTNDKEKRFDKEIEELLFTKSFILMGVDDEGAMEVLDSIIAKYENQTELPDTVKFSILNNIELSIITANDPDKYIELATEYMSDSPDTQALLQMLDIIRNAQNLDQTESLEKWFKEHANYKFPDWDFSELRKWTNNMEILETQTRINSYLDSFEKQKYNNIYQPSSTINPTIKGNEEEIY</sequence>
<dbReference type="AlphaFoldDB" id="A0A6S6SKK9"/>
<accession>A0A6S6SKK9</accession>
<dbReference type="EMBL" id="CACVAX010000032">
    <property type="protein sequence ID" value="CAA6810728.1"/>
    <property type="molecule type" value="Genomic_DNA"/>
</dbReference>
<protein>
    <submittedName>
        <fullName evidence="1">Uncharacterized protein</fullName>
    </submittedName>
</protein>
<dbReference type="Gene3D" id="1.25.40.10">
    <property type="entry name" value="Tetratricopeptide repeat domain"/>
    <property type="match status" value="1"/>
</dbReference>
<dbReference type="InterPro" id="IPR011990">
    <property type="entry name" value="TPR-like_helical_dom_sf"/>
</dbReference>